<name>A0A9P5YSQ3_9AGAR</name>
<evidence type="ECO:0000313" key="1">
    <source>
        <dbReference type="EMBL" id="KAF9473251.1"/>
    </source>
</evidence>
<organism evidence="1 2">
    <name type="scientific">Pholiota conissans</name>
    <dbReference type="NCBI Taxonomy" id="109636"/>
    <lineage>
        <taxon>Eukaryota</taxon>
        <taxon>Fungi</taxon>
        <taxon>Dikarya</taxon>
        <taxon>Basidiomycota</taxon>
        <taxon>Agaricomycotina</taxon>
        <taxon>Agaricomycetes</taxon>
        <taxon>Agaricomycetidae</taxon>
        <taxon>Agaricales</taxon>
        <taxon>Agaricineae</taxon>
        <taxon>Strophariaceae</taxon>
        <taxon>Pholiota</taxon>
    </lineage>
</organism>
<comment type="caution">
    <text evidence="1">The sequence shown here is derived from an EMBL/GenBank/DDBJ whole genome shotgun (WGS) entry which is preliminary data.</text>
</comment>
<keyword evidence="2" id="KW-1185">Reference proteome</keyword>
<reference evidence="1" key="1">
    <citation type="submission" date="2020-11" db="EMBL/GenBank/DDBJ databases">
        <authorList>
            <consortium name="DOE Joint Genome Institute"/>
            <person name="Ahrendt S."/>
            <person name="Riley R."/>
            <person name="Andreopoulos W."/>
            <person name="Labutti K."/>
            <person name="Pangilinan J."/>
            <person name="Ruiz-Duenas F.J."/>
            <person name="Barrasa J.M."/>
            <person name="Sanchez-Garcia M."/>
            <person name="Camarero S."/>
            <person name="Miyauchi S."/>
            <person name="Serrano A."/>
            <person name="Linde D."/>
            <person name="Babiker R."/>
            <person name="Drula E."/>
            <person name="Ayuso-Fernandez I."/>
            <person name="Pacheco R."/>
            <person name="Padilla G."/>
            <person name="Ferreira P."/>
            <person name="Barriuso J."/>
            <person name="Kellner H."/>
            <person name="Castanera R."/>
            <person name="Alfaro M."/>
            <person name="Ramirez L."/>
            <person name="Pisabarro A.G."/>
            <person name="Kuo A."/>
            <person name="Tritt A."/>
            <person name="Lipzen A."/>
            <person name="He G."/>
            <person name="Yan M."/>
            <person name="Ng V."/>
            <person name="Cullen D."/>
            <person name="Martin F."/>
            <person name="Rosso M.-N."/>
            <person name="Henrissat B."/>
            <person name="Hibbett D."/>
            <person name="Martinez A.T."/>
            <person name="Grigoriev I.V."/>
        </authorList>
    </citation>
    <scope>NUCLEOTIDE SEQUENCE</scope>
    <source>
        <strain evidence="1">CIRM-BRFM 674</strain>
    </source>
</reference>
<protein>
    <submittedName>
        <fullName evidence="1">Uncharacterized protein</fullName>
    </submittedName>
</protein>
<dbReference type="AlphaFoldDB" id="A0A9P5YSQ3"/>
<evidence type="ECO:0000313" key="2">
    <source>
        <dbReference type="Proteomes" id="UP000807469"/>
    </source>
</evidence>
<sequence>MRNPPLLNGLHILPVVLLLKRIEISHPVSTLLLISRVFSHRFLRGLSSSWDASTEADAFQWMRRDCPILNVQSPIPD</sequence>
<proteinExistence type="predicted"/>
<dbReference type="Proteomes" id="UP000807469">
    <property type="component" value="Unassembled WGS sequence"/>
</dbReference>
<dbReference type="EMBL" id="MU155458">
    <property type="protein sequence ID" value="KAF9473251.1"/>
    <property type="molecule type" value="Genomic_DNA"/>
</dbReference>
<accession>A0A9P5YSQ3</accession>
<gene>
    <name evidence="1" type="ORF">BDN70DRAFT_399064</name>
</gene>